<name>A0A396IWR2_MEDTR</name>
<organism evidence="1 2">
    <name type="scientific">Medicago truncatula</name>
    <name type="common">Barrel medic</name>
    <name type="synonym">Medicago tribuloides</name>
    <dbReference type="NCBI Taxonomy" id="3880"/>
    <lineage>
        <taxon>Eukaryota</taxon>
        <taxon>Viridiplantae</taxon>
        <taxon>Streptophyta</taxon>
        <taxon>Embryophyta</taxon>
        <taxon>Tracheophyta</taxon>
        <taxon>Spermatophyta</taxon>
        <taxon>Magnoliopsida</taxon>
        <taxon>eudicotyledons</taxon>
        <taxon>Gunneridae</taxon>
        <taxon>Pentapetalae</taxon>
        <taxon>rosids</taxon>
        <taxon>fabids</taxon>
        <taxon>Fabales</taxon>
        <taxon>Fabaceae</taxon>
        <taxon>Papilionoideae</taxon>
        <taxon>50 kb inversion clade</taxon>
        <taxon>NPAAA clade</taxon>
        <taxon>Hologalegina</taxon>
        <taxon>IRL clade</taxon>
        <taxon>Trifolieae</taxon>
        <taxon>Medicago</taxon>
    </lineage>
</organism>
<proteinExistence type="predicted"/>
<gene>
    <name evidence="1" type="ORF">MtrunA17_Chr3g0132341</name>
</gene>
<comment type="caution">
    <text evidence="1">The sequence shown here is derived from an EMBL/GenBank/DDBJ whole genome shotgun (WGS) entry which is preliminary data.</text>
</comment>
<dbReference type="Gramene" id="rna18690">
    <property type="protein sequence ID" value="RHN70136.1"/>
    <property type="gene ID" value="gene18690"/>
</dbReference>
<reference evidence="2" key="1">
    <citation type="journal article" date="2018" name="Nat. Plants">
        <title>Whole-genome landscape of Medicago truncatula symbiotic genes.</title>
        <authorList>
            <person name="Pecrix Y."/>
            <person name="Staton S.E."/>
            <person name="Sallet E."/>
            <person name="Lelandais-Briere C."/>
            <person name="Moreau S."/>
            <person name="Carrere S."/>
            <person name="Blein T."/>
            <person name="Jardinaud M.F."/>
            <person name="Latrasse D."/>
            <person name="Zouine M."/>
            <person name="Zahm M."/>
            <person name="Kreplak J."/>
            <person name="Mayjonade B."/>
            <person name="Satge C."/>
            <person name="Perez M."/>
            <person name="Cauet S."/>
            <person name="Marande W."/>
            <person name="Chantry-Darmon C."/>
            <person name="Lopez-Roques C."/>
            <person name="Bouchez O."/>
            <person name="Berard A."/>
            <person name="Debelle F."/>
            <person name="Munos S."/>
            <person name="Bendahmane A."/>
            <person name="Berges H."/>
            <person name="Niebel A."/>
            <person name="Buitink J."/>
            <person name="Frugier F."/>
            <person name="Benhamed M."/>
            <person name="Crespi M."/>
            <person name="Gouzy J."/>
            <person name="Gamas P."/>
        </authorList>
    </citation>
    <scope>NUCLEOTIDE SEQUENCE [LARGE SCALE GENOMIC DNA]</scope>
    <source>
        <strain evidence="2">cv. Jemalong A17</strain>
    </source>
</reference>
<accession>A0A396IWR2</accession>
<evidence type="ECO:0000313" key="2">
    <source>
        <dbReference type="Proteomes" id="UP000265566"/>
    </source>
</evidence>
<dbReference type="AlphaFoldDB" id="A0A396IWR2"/>
<dbReference type="EMBL" id="PSQE01000003">
    <property type="protein sequence ID" value="RHN70136.1"/>
    <property type="molecule type" value="Genomic_DNA"/>
</dbReference>
<sequence>MKTTNNNITFFRKQNLYSIPIKYISQRLNPSIIFLLLSGSIVQLNNNNTGILTLFSFSFLTFLSLPDLVVAKHGGKDGCCRRS</sequence>
<dbReference type="Proteomes" id="UP000265566">
    <property type="component" value="Chromosome 3"/>
</dbReference>
<protein>
    <submittedName>
        <fullName evidence="1">Uncharacterized protein</fullName>
    </submittedName>
</protein>
<evidence type="ECO:0000313" key="1">
    <source>
        <dbReference type="EMBL" id="RHN70136.1"/>
    </source>
</evidence>